<dbReference type="Pfam" id="PF00144">
    <property type="entry name" value="Beta-lactamase"/>
    <property type="match status" value="1"/>
</dbReference>
<accession>A0A7V8VGV0</accession>
<dbReference type="Proteomes" id="UP000542342">
    <property type="component" value="Unassembled WGS sequence"/>
</dbReference>
<sequence length="427" mass="46448">MTSWFWLRRFVGLALLVCVLAAAAASSSGQPPQAQGIPAQQPLPAPKAVLHPEKLAAIAPALQRFVQQGEIAGAVTVVGRSGGIIHHEAVGWRDREARAPMPKDALFRIASMTKPITAVAVMILVDEGKLHPDDDVAKYLPEFSRSMVLVEQSPQRVVLRPPQRPIKVRDLLTHTAGLAPYPPGVNDVYVRRHRTLAETTLAAALSPLQFDPGTRWSYSNPGIDTLGRLIEVVSGQRYEEFLRQRIFLPLGMYDTTFAPTSEQMRRLAVTYGLDKNGRLVPNPNTLIALVPQPRHPVPAGGLVSSGADLARFYRMMLRQGELDGTRILSPKAVAEMTRLQTGELKTGFVEGMGFGYGWAVVRQPQGVTSMLSAGSYGHGGAFGTQGWIDPQRDLFIILLIQRTGLPNADASPMRQVLQELAVAAVSP</sequence>
<dbReference type="EMBL" id="JACEFB010000019">
    <property type="protein sequence ID" value="MBA2227803.1"/>
    <property type="molecule type" value="Genomic_DNA"/>
</dbReference>
<dbReference type="RefSeq" id="WP_194539665.1">
    <property type="nucleotide sequence ID" value="NZ_JACEFB010000019.1"/>
</dbReference>
<dbReference type="SUPFAM" id="SSF56601">
    <property type="entry name" value="beta-lactamase/transpeptidase-like"/>
    <property type="match status" value="1"/>
</dbReference>
<dbReference type="InterPro" id="IPR050789">
    <property type="entry name" value="Diverse_Enzym_Activities"/>
</dbReference>
<dbReference type="AlphaFoldDB" id="A0A7V8VGV0"/>
<keyword evidence="4" id="KW-1185">Reference proteome</keyword>
<gene>
    <name evidence="3" type="ORF">H0921_16710</name>
</gene>
<dbReference type="PANTHER" id="PTHR43283">
    <property type="entry name" value="BETA-LACTAMASE-RELATED"/>
    <property type="match status" value="1"/>
</dbReference>
<organism evidence="3 4">
    <name type="scientific">Thermogemmata fonticola</name>
    <dbReference type="NCBI Taxonomy" id="2755323"/>
    <lineage>
        <taxon>Bacteria</taxon>
        <taxon>Pseudomonadati</taxon>
        <taxon>Planctomycetota</taxon>
        <taxon>Planctomycetia</taxon>
        <taxon>Gemmatales</taxon>
        <taxon>Gemmataceae</taxon>
        <taxon>Thermogemmata</taxon>
    </lineage>
</organism>
<reference evidence="3 4" key="1">
    <citation type="submission" date="2020-07" db="EMBL/GenBank/DDBJ databases">
        <title>Thermogemmata thermophila gen. nov., sp. nov., a novel moderate thermophilic planctomycete from a Kamchatka hot spring.</title>
        <authorList>
            <person name="Elcheninov A.G."/>
            <person name="Podosokorskaya O.A."/>
            <person name="Kovaleva O.L."/>
            <person name="Novikov A."/>
            <person name="Bonch-Osmolovskaya E.A."/>
            <person name="Toshchakov S.V."/>
            <person name="Kublanov I.V."/>
        </authorList>
    </citation>
    <scope>NUCLEOTIDE SEQUENCE [LARGE SCALE GENOMIC DNA]</scope>
    <source>
        <strain evidence="3 4">2918</strain>
    </source>
</reference>
<keyword evidence="1" id="KW-0732">Signal</keyword>
<evidence type="ECO:0000313" key="4">
    <source>
        <dbReference type="Proteomes" id="UP000542342"/>
    </source>
</evidence>
<dbReference type="InterPro" id="IPR012338">
    <property type="entry name" value="Beta-lactam/transpept-like"/>
</dbReference>
<dbReference type="PANTHER" id="PTHR43283:SF3">
    <property type="entry name" value="BETA-LACTAMASE FAMILY PROTEIN (AFU_ORTHOLOGUE AFUA_5G07500)"/>
    <property type="match status" value="1"/>
</dbReference>
<feature type="signal peptide" evidence="1">
    <location>
        <begin position="1"/>
        <end position="24"/>
    </location>
</feature>
<comment type="caution">
    <text evidence="3">The sequence shown here is derived from an EMBL/GenBank/DDBJ whole genome shotgun (WGS) entry which is preliminary data.</text>
</comment>
<feature type="chain" id="PRO_5031059325" evidence="1">
    <location>
        <begin position="25"/>
        <end position="427"/>
    </location>
</feature>
<name>A0A7V8VGV0_9BACT</name>
<protein>
    <submittedName>
        <fullName evidence="3">Beta-lactamase family protein</fullName>
    </submittedName>
</protein>
<proteinExistence type="predicted"/>
<evidence type="ECO:0000256" key="1">
    <source>
        <dbReference type="SAM" id="SignalP"/>
    </source>
</evidence>
<evidence type="ECO:0000259" key="2">
    <source>
        <dbReference type="Pfam" id="PF00144"/>
    </source>
</evidence>
<dbReference type="InterPro" id="IPR001466">
    <property type="entry name" value="Beta-lactam-related"/>
</dbReference>
<evidence type="ECO:0000313" key="3">
    <source>
        <dbReference type="EMBL" id="MBA2227803.1"/>
    </source>
</evidence>
<feature type="domain" description="Beta-lactamase-related" evidence="2">
    <location>
        <begin position="61"/>
        <end position="409"/>
    </location>
</feature>
<dbReference type="Gene3D" id="3.40.710.10">
    <property type="entry name" value="DD-peptidase/beta-lactamase superfamily"/>
    <property type="match status" value="1"/>
</dbReference>